<dbReference type="OMA" id="QLWQDPE"/>
<dbReference type="GO" id="GO:0035091">
    <property type="term" value="F:phosphatidylinositol binding"/>
    <property type="evidence" value="ECO:0007669"/>
    <property type="project" value="EnsemblFungi"/>
</dbReference>
<feature type="compositionally biased region" description="Polar residues" evidence="1">
    <location>
        <begin position="405"/>
        <end position="422"/>
    </location>
</feature>
<dbReference type="PROSITE" id="PS50195">
    <property type="entry name" value="PX"/>
    <property type="match status" value="1"/>
</dbReference>
<protein>
    <recommendedName>
        <fullName evidence="2">PX domain-containing protein</fullName>
    </recommendedName>
</protein>
<organism evidence="4">
    <name type="scientific">Vanderwaltozyma polyspora (strain ATCC 22028 / DSM 70294 / BCRC 21397 / CBS 2163 / NBRC 10782 / NRRL Y-8283 / UCD 57-17)</name>
    <name type="common">Kluyveromyces polysporus</name>
    <dbReference type="NCBI Taxonomy" id="436907"/>
    <lineage>
        <taxon>Eukaryota</taxon>
        <taxon>Fungi</taxon>
        <taxon>Dikarya</taxon>
        <taxon>Ascomycota</taxon>
        <taxon>Saccharomycotina</taxon>
        <taxon>Saccharomycetes</taxon>
        <taxon>Saccharomycetales</taxon>
        <taxon>Saccharomycetaceae</taxon>
        <taxon>Vanderwaltozyma</taxon>
    </lineage>
</organism>
<dbReference type="KEGG" id="vpo:Kpol_387p3"/>
<dbReference type="STRING" id="436907.A7TRX2"/>
<feature type="domain" description="PX" evidence="2">
    <location>
        <begin position="294"/>
        <end position="508"/>
    </location>
</feature>
<dbReference type="PhylomeDB" id="A7TRX2"/>
<dbReference type="SUPFAM" id="SSF64268">
    <property type="entry name" value="PX domain"/>
    <property type="match status" value="1"/>
</dbReference>
<evidence type="ECO:0000256" key="1">
    <source>
        <dbReference type="SAM" id="MobiDB-lite"/>
    </source>
</evidence>
<dbReference type="Pfam" id="PF00787">
    <property type="entry name" value="PX"/>
    <property type="match status" value="1"/>
</dbReference>
<dbReference type="OrthoDB" id="2117459at2759"/>
<dbReference type="InParanoid" id="A7TRX2"/>
<reference evidence="3 4" key="1">
    <citation type="journal article" date="2007" name="Proc. Natl. Acad. Sci. U.S.A.">
        <title>Independent sorting-out of thousands of duplicated gene pairs in two yeast species descended from a whole-genome duplication.</title>
        <authorList>
            <person name="Scannell D.R."/>
            <person name="Frank A.C."/>
            <person name="Conant G.C."/>
            <person name="Byrne K.P."/>
            <person name="Woolfit M."/>
            <person name="Wolfe K.H."/>
        </authorList>
    </citation>
    <scope>NUCLEOTIDE SEQUENCE [LARGE SCALE GENOMIC DNA]</scope>
    <source>
        <strain evidence="4">ATCC 22028 / DSM 70294 / BCRC 21397 / CBS 2163 / NBRC 10782 / NRRL Y-8283 / UCD 57-17</strain>
    </source>
</reference>
<dbReference type="Pfam" id="PF12825">
    <property type="entry name" value="DUF3818"/>
    <property type="match status" value="1"/>
</dbReference>
<dbReference type="InterPro" id="IPR047168">
    <property type="entry name" value="LEC1-like"/>
</dbReference>
<dbReference type="CDD" id="cd06869">
    <property type="entry name" value="PX_UP2_fungi"/>
    <property type="match status" value="1"/>
</dbReference>
<dbReference type="FunCoup" id="A7TRX2">
    <property type="interactions" value="35"/>
</dbReference>
<dbReference type="eggNOG" id="KOG2273">
    <property type="taxonomic scope" value="Eukaryota"/>
</dbReference>
<keyword evidence="4" id="KW-1185">Reference proteome</keyword>
<evidence type="ECO:0000313" key="3">
    <source>
        <dbReference type="EMBL" id="EDO14977.1"/>
    </source>
</evidence>
<dbReference type="GeneID" id="5543032"/>
<feature type="compositionally biased region" description="Acidic residues" evidence="1">
    <location>
        <begin position="435"/>
        <end position="455"/>
    </location>
</feature>
<dbReference type="SMART" id="SM00312">
    <property type="entry name" value="PX"/>
    <property type="match status" value="1"/>
</dbReference>
<dbReference type="Proteomes" id="UP000000267">
    <property type="component" value="Unassembled WGS sequence"/>
</dbReference>
<dbReference type="PANTHER" id="PTHR47185">
    <property type="entry name" value="PX DOMAIN-CONTAINING PROTEIN YPR097W"/>
    <property type="match status" value="1"/>
</dbReference>
<dbReference type="PANTHER" id="PTHR47185:SF1">
    <property type="entry name" value="PX DOMAIN-CONTAINING PROTEIN YPR097W"/>
    <property type="match status" value="1"/>
</dbReference>
<accession>A7TRX2</accession>
<dbReference type="Pfam" id="PF12828">
    <property type="entry name" value="PXB"/>
    <property type="match status" value="1"/>
</dbReference>
<dbReference type="InterPro" id="IPR024554">
    <property type="entry name" value="LEC1-like_C"/>
</dbReference>
<feature type="region of interest" description="Disordered" evidence="1">
    <location>
        <begin position="253"/>
        <end position="277"/>
    </location>
</feature>
<dbReference type="InterPro" id="IPR001683">
    <property type="entry name" value="PX_dom"/>
</dbReference>
<name>A7TRX2_VANPO</name>
<dbReference type="HOGENOM" id="CLU_007739_1_0_1"/>
<dbReference type="EMBL" id="DS480490">
    <property type="protein sequence ID" value="EDO14977.1"/>
    <property type="molecule type" value="Genomic_DNA"/>
</dbReference>
<dbReference type="RefSeq" id="XP_001642835.1">
    <property type="nucleotide sequence ID" value="XM_001642785.1"/>
</dbReference>
<evidence type="ECO:0000313" key="4">
    <source>
        <dbReference type="Proteomes" id="UP000000267"/>
    </source>
</evidence>
<dbReference type="AlphaFoldDB" id="A7TRX2"/>
<feature type="region of interest" description="Disordered" evidence="1">
    <location>
        <begin position="403"/>
        <end position="465"/>
    </location>
</feature>
<sequence>MTVILTPTEEHYLKRELLKHQLWKEFSDLNDKYALRRFGYPFTSNDPLSSDPKSPTSKVIKRVIKSPTSKISGLMDSNNNNKTPTEIVRVDFNDTDFPMMSFVLHKFVMSFPLLSRDLANDPSFWQRKVQVFFEHFMSMEFSDSFDRDEATKRRKIARKLSKVILLLFNSGIGSGLEVQYYTEDKFKFQDEGARERSKIEEFAIPTKQKLRDLVTNEPVYINNWDLNVISVVEKTHLPQNYLKLISNLSPRHKAYDNNSDDDKTIGDNDSETTSKHKSSWMKSALGIASAPTALFSKLSMSENKKSVVKPKHKYHFIIKARIQSETNPSRSNTIYCAKTYDDFKKLAHDLKAEYPGKDIPKLPHKNKKSISITTTATYPVIDEGLRTPKEKIISTFQIDDEDIPSISSQLGNDSLPNDNGGSKRNGMSYHFGNNEDIDDYDENLVEDEEDDEGDSEEFHDTVDTKNSVLPRERLRTSLRQYIRSLSLDEEISKCSYFTNFFHSNLIQESTFNCFVLDDIKNRELVDVNNLENQLNFQKIALDKSIKLQDSMTTFKESFLKDKSFLINLMREIKEKTKVEELSPLLRDFVEWCKIYLSSTIYQLFLGNDNSYEFYTQVKRLHRLMPYTVMSQIMRFTNPMAIMKGMIELFMAQPFGGNSLLQTMFSSVLTDDLKSQDAVIKALETKLVGSWPQSRNAIGCLKSTVFENESGKFLKMDEIHKETESTGFPMILVILIKCSEARLLSANELNEIMESYLNWKNHNESEDSNDTQLNKGVYFSQLKELFQLYLKENDKKLMRKLWQDPQLTQLLKSIFTMIYEPMVKIFKVARVDIALKNFEKFMNDLIKLMDNVINGQLGASTEFNVVEAINNLVTSHQNSFLEFVHDVYNNDSEGIFEGFVTWVLDIIDFLQNSKFGEDATRINFTTMLEESSTNGELVLKEIDNVIDQKITGRKLYQQLLQLKIDESEKNKTKSSLIDKNWEHISSVFLENSNISFGINEGELLDLDLDTKDYDYLHKDGEESLERKYQEILNRGIETTEIENLADQEFEKALKCYLNKVGYK</sequence>
<evidence type="ECO:0000259" key="2">
    <source>
        <dbReference type="PROSITE" id="PS50195"/>
    </source>
</evidence>
<dbReference type="InterPro" id="IPR036871">
    <property type="entry name" value="PX_dom_sf"/>
</dbReference>
<dbReference type="InterPro" id="IPR024555">
    <property type="entry name" value="PX-associated"/>
</dbReference>
<dbReference type="Gene3D" id="3.30.1520.10">
    <property type="entry name" value="Phox-like domain"/>
    <property type="match status" value="1"/>
</dbReference>
<gene>
    <name evidence="3" type="ORF">Kpol_387p3</name>
</gene>
<proteinExistence type="predicted"/>